<feature type="compositionally biased region" description="Basic and acidic residues" evidence="1">
    <location>
        <begin position="7"/>
        <end position="42"/>
    </location>
</feature>
<feature type="compositionally biased region" description="Basic and acidic residues" evidence="1">
    <location>
        <begin position="262"/>
        <end position="273"/>
    </location>
</feature>
<dbReference type="AlphaFoldDB" id="A0A3L9LCT4"/>
<proteinExistence type="predicted"/>
<accession>A0A3L9LCT4</accession>
<evidence type="ECO:0000313" key="4">
    <source>
        <dbReference type="Proteomes" id="UP000277871"/>
    </source>
</evidence>
<feature type="transmembrane region" description="Helical" evidence="2">
    <location>
        <begin position="183"/>
        <end position="209"/>
    </location>
</feature>
<evidence type="ECO:0000256" key="1">
    <source>
        <dbReference type="SAM" id="MobiDB-lite"/>
    </source>
</evidence>
<feature type="transmembrane region" description="Helical" evidence="2">
    <location>
        <begin position="120"/>
        <end position="139"/>
    </location>
</feature>
<dbReference type="Proteomes" id="UP000277871">
    <property type="component" value="Unassembled WGS sequence"/>
</dbReference>
<keyword evidence="2" id="KW-0812">Transmembrane</keyword>
<feature type="region of interest" description="Disordered" evidence="1">
    <location>
        <begin position="1"/>
        <end position="111"/>
    </location>
</feature>
<gene>
    <name evidence="3" type="ORF">EAE32_03025</name>
</gene>
<dbReference type="RefSeq" id="WP_121864137.1">
    <property type="nucleotide sequence ID" value="NZ_RDEX01000001.1"/>
</dbReference>
<protein>
    <submittedName>
        <fullName evidence="3">Uncharacterized protein</fullName>
    </submittedName>
</protein>
<feature type="region of interest" description="Disordered" evidence="1">
    <location>
        <begin position="252"/>
        <end position="288"/>
    </location>
</feature>
<keyword evidence="2" id="KW-0472">Membrane</keyword>
<keyword evidence="4" id="KW-1185">Reference proteome</keyword>
<feature type="transmembrane region" description="Helical" evidence="2">
    <location>
        <begin position="145"/>
        <end position="162"/>
    </location>
</feature>
<evidence type="ECO:0000313" key="3">
    <source>
        <dbReference type="EMBL" id="RLY94202.1"/>
    </source>
</evidence>
<dbReference type="EMBL" id="RDEX01000001">
    <property type="protein sequence ID" value="RLY94202.1"/>
    <property type="molecule type" value="Genomic_DNA"/>
</dbReference>
<feature type="transmembrane region" description="Helical" evidence="2">
    <location>
        <begin position="221"/>
        <end position="243"/>
    </location>
</feature>
<evidence type="ECO:0000256" key="2">
    <source>
        <dbReference type="SAM" id="Phobius"/>
    </source>
</evidence>
<name>A0A3L9LCT4_9MICC</name>
<sequence length="288" mass="30712">MNPVQRPRHEHDSSEPPSQEHPREGVRHHDHVSRGTEDDRPRYGIRVPPTPAEGACPHGDTAAGHVGGPERPGHPGDPRATGDAAASGPHGVSAPGGARPAPSPQERTATTRAARRMGRGLSFTVILLGLLVGLGLVAADVWFGWVLGVVLVVLGVLGYAVVQTGALPVFQDPGGTARRSWSKLWLIPAALLVPGLACLGMAFVVPSWLGPRVPAELLDDYILAFVVGGMTMVVGAGLGFGLVATARFTRPDDDDSPLRPTDYAERLREREDGGDYYDSDWIRRDHRP</sequence>
<keyword evidence="2" id="KW-1133">Transmembrane helix</keyword>
<reference evidence="3 4" key="1">
    <citation type="submission" date="2018-10" db="EMBL/GenBank/DDBJ databases">
        <title>Kocuria tytonicola, new bacteria from the preen glands of American barn owls (Tyto furcata).</title>
        <authorList>
            <person name="Braun M.S."/>
            <person name="Wang E."/>
            <person name="Zimmermann S."/>
            <person name="Boutin S."/>
            <person name="Wagner H."/>
            <person name="Wink M."/>
        </authorList>
    </citation>
    <scope>NUCLEOTIDE SEQUENCE [LARGE SCALE GENOMIC DNA]</scope>
    <source>
        <strain evidence="3 4">473</strain>
    </source>
</reference>
<comment type="caution">
    <text evidence="3">The sequence shown here is derived from an EMBL/GenBank/DDBJ whole genome shotgun (WGS) entry which is preliminary data.</text>
</comment>
<organism evidence="3 4">
    <name type="scientific">Kocuria tytonicola</name>
    <dbReference type="NCBI Taxonomy" id="2055946"/>
    <lineage>
        <taxon>Bacteria</taxon>
        <taxon>Bacillati</taxon>
        <taxon>Actinomycetota</taxon>
        <taxon>Actinomycetes</taxon>
        <taxon>Micrococcales</taxon>
        <taxon>Micrococcaceae</taxon>
        <taxon>Kocuria</taxon>
    </lineage>
</organism>